<dbReference type="CDD" id="cd13595">
    <property type="entry name" value="PBP2_HisGs"/>
    <property type="match status" value="1"/>
</dbReference>
<dbReference type="PANTHER" id="PTHR21403:SF8">
    <property type="entry name" value="ATP PHOSPHORIBOSYLTRANSFERASE"/>
    <property type="match status" value="1"/>
</dbReference>
<dbReference type="PANTHER" id="PTHR21403">
    <property type="entry name" value="ATP PHOSPHORIBOSYLTRANSFERASE ATP-PRTASE"/>
    <property type="match status" value="1"/>
</dbReference>
<evidence type="ECO:0000259" key="16">
    <source>
        <dbReference type="Pfam" id="PF01634"/>
    </source>
</evidence>
<comment type="domain">
    <text evidence="15">Lacks the C-terminal regulatory region which is replaced by HisZ.</text>
</comment>
<dbReference type="EMBL" id="JBCHKQ010000004">
    <property type="protein sequence ID" value="MEM5948593.1"/>
    <property type="molecule type" value="Genomic_DNA"/>
</dbReference>
<feature type="domain" description="ATP phosphoribosyltransferase catalytic" evidence="16">
    <location>
        <begin position="53"/>
        <end position="205"/>
    </location>
</feature>
<comment type="function">
    <text evidence="14 15">Catalyzes the condensation of ATP and 5-phosphoribose 1-diphosphate to form N'-(5'-phosphoribosyl)-ATP (PR-ATP). Has a crucial role in the pathway because the rate of histidine biosynthesis seems to be controlled primarily by regulation of HisG enzymatic activity.</text>
</comment>
<evidence type="ECO:0000256" key="14">
    <source>
        <dbReference type="ARBA" id="ARBA00024861"/>
    </source>
</evidence>
<dbReference type="Gene3D" id="3.40.190.10">
    <property type="entry name" value="Periplasmic binding protein-like II"/>
    <property type="match status" value="2"/>
</dbReference>
<evidence type="ECO:0000256" key="2">
    <source>
        <dbReference type="ARBA" id="ARBA00004496"/>
    </source>
</evidence>
<evidence type="ECO:0000256" key="5">
    <source>
        <dbReference type="ARBA" id="ARBA00011496"/>
    </source>
</evidence>
<evidence type="ECO:0000256" key="9">
    <source>
        <dbReference type="ARBA" id="ARBA00022676"/>
    </source>
</evidence>
<comment type="subcellular location">
    <subcellularLocation>
        <location evidence="2 15">Cytoplasm</location>
    </subcellularLocation>
</comment>
<dbReference type="GO" id="GO:0003879">
    <property type="term" value="F:ATP phosphoribosyltransferase activity"/>
    <property type="evidence" value="ECO:0007669"/>
    <property type="project" value="UniProtKB-EC"/>
</dbReference>
<keyword evidence="13 15" id="KW-0368">Histidine biosynthesis</keyword>
<name>A0ABU9UD46_9SPIR</name>
<dbReference type="InterPro" id="IPR001348">
    <property type="entry name" value="ATP_PRibTrfase_HisG"/>
</dbReference>
<reference evidence="17 18" key="1">
    <citation type="submission" date="2024-03" db="EMBL/GenBank/DDBJ databases">
        <title>Ignisphaera cupida sp. nov., a hyperthermophilic hydrolytic archaeon from a hot spring of Kamchatka, and proposal of Ignisphaeraceae fam. nov.</title>
        <authorList>
            <person name="Podosokorskaya O.A."/>
            <person name="Elcheninov A.G."/>
            <person name="Maltseva A.I."/>
            <person name="Zayulina K.S."/>
            <person name="Novikov A."/>
            <person name="Merkel A.Y."/>
        </authorList>
    </citation>
    <scope>NUCLEOTIDE SEQUENCE [LARGE SCALE GENOMIC DNA]</scope>
    <source>
        <strain evidence="17 18">38H-sp</strain>
    </source>
</reference>
<comment type="subunit">
    <text evidence="5 15">Heteromultimer composed of HisG and HisZ subunits.</text>
</comment>
<evidence type="ECO:0000313" key="18">
    <source>
        <dbReference type="Proteomes" id="UP001466331"/>
    </source>
</evidence>
<dbReference type="Proteomes" id="UP001466331">
    <property type="component" value="Unassembled WGS sequence"/>
</dbReference>
<comment type="catalytic activity">
    <reaction evidence="1 15">
        <text>1-(5-phospho-beta-D-ribosyl)-ATP + diphosphate = 5-phospho-alpha-D-ribose 1-diphosphate + ATP</text>
        <dbReference type="Rhea" id="RHEA:18473"/>
        <dbReference type="ChEBI" id="CHEBI:30616"/>
        <dbReference type="ChEBI" id="CHEBI:33019"/>
        <dbReference type="ChEBI" id="CHEBI:58017"/>
        <dbReference type="ChEBI" id="CHEBI:73183"/>
        <dbReference type="EC" id="2.4.2.17"/>
    </reaction>
</comment>
<dbReference type="InterPro" id="IPR013820">
    <property type="entry name" value="ATP_PRibTrfase_cat"/>
</dbReference>
<evidence type="ECO:0000256" key="15">
    <source>
        <dbReference type="HAMAP-Rule" id="MF_01018"/>
    </source>
</evidence>
<protein>
    <recommendedName>
        <fullName evidence="6 15">ATP phosphoribosyltransferase</fullName>
        <shortName evidence="15">ATP-PRT</shortName>
        <shortName evidence="15">ATP-PRTase</shortName>
        <ecNumber evidence="6 15">2.4.2.17</ecNumber>
    </recommendedName>
</protein>
<evidence type="ECO:0000256" key="6">
    <source>
        <dbReference type="ARBA" id="ARBA00011946"/>
    </source>
</evidence>
<evidence type="ECO:0000256" key="10">
    <source>
        <dbReference type="ARBA" id="ARBA00022679"/>
    </source>
</evidence>
<evidence type="ECO:0000256" key="13">
    <source>
        <dbReference type="ARBA" id="ARBA00023102"/>
    </source>
</evidence>
<evidence type="ECO:0000256" key="3">
    <source>
        <dbReference type="ARBA" id="ARBA00004667"/>
    </source>
</evidence>
<comment type="caution">
    <text evidence="17">The sequence shown here is derived from an EMBL/GenBank/DDBJ whole genome shotgun (WGS) entry which is preliminary data.</text>
</comment>
<dbReference type="HAMAP" id="MF_01018">
    <property type="entry name" value="HisG_Short"/>
    <property type="match status" value="1"/>
</dbReference>
<evidence type="ECO:0000256" key="11">
    <source>
        <dbReference type="ARBA" id="ARBA00022741"/>
    </source>
</evidence>
<dbReference type="SUPFAM" id="SSF53850">
    <property type="entry name" value="Periplasmic binding protein-like II"/>
    <property type="match status" value="1"/>
</dbReference>
<gene>
    <name evidence="15 17" type="primary">hisG</name>
    <name evidence="17" type="ORF">WKV44_08555</name>
</gene>
<evidence type="ECO:0000256" key="7">
    <source>
        <dbReference type="ARBA" id="ARBA00022490"/>
    </source>
</evidence>
<comment type="similarity">
    <text evidence="4 15">Belongs to the ATP phosphoribosyltransferase family. Short subfamily.</text>
</comment>
<keyword evidence="10 15" id="KW-0808">Transferase</keyword>
<keyword evidence="11 15" id="KW-0547">Nucleotide-binding</keyword>
<dbReference type="Pfam" id="PF01634">
    <property type="entry name" value="HisG"/>
    <property type="match status" value="1"/>
</dbReference>
<comment type="pathway">
    <text evidence="3 15">Amino-acid biosynthesis; L-histidine biosynthesis; L-histidine from 5-phospho-alpha-D-ribose 1-diphosphate: step 1/9.</text>
</comment>
<keyword evidence="12 15" id="KW-0067">ATP-binding</keyword>
<dbReference type="EC" id="2.4.2.17" evidence="6 15"/>
<keyword evidence="18" id="KW-1185">Reference proteome</keyword>
<accession>A0ABU9UD46</accession>
<dbReference type="RefSeq" id="WP_420070044.1">
    <property type="nucleotide sequence ID" value="NZ_JBCHKQ010000004.1"/>
</dbReference>
<organism evidence="17 18">
    <name type="scientific">Rarispira pelagica</name>
    <dbReference type="NCBI Taxonomy" id="3141764"/>
    <lineage>
        <taxon>Bacteria</taxon>
        <taxon>Pseudomonadati</taxon>
        <taxon>Spirochaetota</taxon>
        <taxon>Spirochaetia</taxon>
        <taxon>Winmispirales</taxon>
        <taxon>Winmispiraceae</taxon>
        <taxon>Rarispira</taxon>
    </lineage>
</organism>
<sequence length="209" mass="23321">MDNKPLTMALPKGRLLKQVQRFFSEKGIEIDTTDDRKLVIGDKDNSLRIFLVKNSDLPTYISHGIAGLGICGEDVLGESSANLLKLAAMPFGSTRMCLAGKKEANENDIYSRRLSIATKFPHFTRNYYHKMGISVEIIKLNGSVELAPVLGLTPYIVDLVETGSTLKANNLKVLKELAKINVYLVANPAYYKINYDRVEKLLSKLDIKE</sequence>
<evidence type="ECO:0000256" key="4">
    <source>
        <dbReference type="ARBA" id="ARBA00009489"/>
    </source>
</evidence>
<dbReference type="InterPro" id="IPR024893">
    <property type="entry name" value="ATP_PRibTrfase_HisG_short"/>
</dbReference>
<keyword evidence="9 15" id="KW-0328">Glycosyltransferase</keyword>
<keyword evidence="7 15" id="KW-0963">Cytoplasm</keyword>
<evidence type="ECO:0000256" key="8">
    <source>
        <dbReference type="ARBA" id="ARBA00022605"/>
    </source>
</evidence>
<proteinExistence type="inferred from homology"/>
<keyword evidence="8 15" id="KW-0028">Amino-acid biosynthesis</keyword>
<evidence type="ECO:0000256" key="12">
    <source>
        <dbReference type="ARBA" id="ARBA00022840"/>
    </source>
</evidence>
<evidence type="ECO:0000256" key="1">
    <source>
        <dbReference type="ARBA" id="ARBA00000915"/>
    </source>
</evidence>
<evidence type="ECO:0000313" key="17">
    <source>
        <dbReference type="EMBL" id="MEM5948593.1"/>
    </source>
</evidence>
<dbReference type="NCBIfam" id="TIGR00070">
    <property type="entry name" value="hisG"/>
    <property type="match status" value="1"/>
</dbReference>